<protein>
    <submittedName>
        <fullName evidence="1">Uncharacterized protein</fullName>
    </submittedName>
</protein>
<dbReference type="Gene3D" id="3.40.720.10">
    <property type="entry name" value="Alkaline Phosphatase, subunit A"/>
    <property type="match status" value="1"/>
</dbReference>
<keyword evidence="2" id="KW-1185">Reference proteome</keyword>
<dbReference type="PANTHER" id="PTHR10974:SF1">
    <property type="entry name" value="FI08016P-RELATED"/>
    <property type="match status" value="1"/>
</dbReference>
<dbReference type="AlphaFoldDB" id="A0AAV2QYK6"/>
<name>A0AAV2QYK6_MEGNR</name>
<dbReference type="FunFam" id="3.40.720.10:FF:000017">
    <property type="entry name" value="Predicted protein"/>
    <property type="match status" value="1"/>
</dbReference>
<evidence type="ECO:0000313" key="2">
    <source>
        <dbReference type="Proteomes" id="UP001497623"/>
    </source>
</evidence>
<dbReference type="Proteomes" id="UP001497623">
    <property type="component" value="Unassembled WGS sequence"/>
</dbReference>
<dbReference type="EMBL" id="CAXKWB010011237">
    <property type="protein sequence ID" value="CAL4100522.1"/>
    <property type="molecule type" value="Genomic_DNA"/>
</dbReference>
<dbReference type="Pfam" id="PF02995">
    <property type="entry name" value="DUF229"/>
    <property type="match status" value="1"/>
</dbReference>
<dbReference type="InterPro" id="IPR017850">
    <property type="entry name" value="Alkaline_phosphatase_core_sf"/>
</dbReference>
<reference evidence="1 2" key="1">
    <citation type="submission" date="2024-05" db="EMBL/GenBank/DDBJ databases">
        <authorList>
            <person name="Wallberg A."/>
        </authorList>
    </citation>
    <scope>NUCLEOTIDE SEQUENCE [LARGE SCALE GENOMIC DNA]</scope>
</reference>
<dbReference type="CDD" id="cd16021">
    <property type="entry name" value="ALP_like"/>
    <property type="match status" value="1"/>
</dbReference>
<organism evidence="1 2">
    <name type="scientific">Meganyctiphanes norvegica</name>
    <name type="common">Northern krill</name>
    <name type="synonym">Thysanopoda norvegica</name>
    <dbReference type="NCBI Taxonomy" id="48144"/>
    <lineage>
        <taxon>Eukaryota</taxon>
        <taxon>Metazoa</taxon>
        <taxon>Ecdysozoa</taxon>
        <taxon>Arthropoda</taxon>
        <taxon>Crustacea</taxon>
        <taxon>Multicrustacea</taxon>
        <taxon>Malacostraca</taxon>
        <taxon>Eumalacostraca</taxon>
        <taxon>Eucarida</taxon>
        <taxon>Euphausiacea</taxon>
        <taxon>Euphausiidae</taxon>
        <taxon>Meganyctiphanes</taxon>
    </lineage>
</organism>
<gene>
    <name evidence="1" type="ORF">MNOR_LOCUS16819</name>
</gene>
<accession>A0AAV2QYK6</accession>
<dbReference type="PANTHER" id="PTHR10974">
    <property type="entry name" value="FI08016P-RELATED"/>
    <property type="match status" value="1"/>
</dbReference>
<comment type="caution">
    <text evidence="1">The sequence shown here is derived from an EMBL/GenBank/DDBJ whole genome shotgun (WGS) entry which is preliminary data.</text>
</comment>
<sequence length="600" mass="69025">IVCGKERPLTSVSGLTLQLHYEHLKDYDKAEGGQDFLCYYQGIQRIEENPEKYDGNADKNQRLLDKVFLKSILTDINEDGILVTCTIKQENVTTIYENVHTFMQPRRAKVKKEKFKETGGWHKNPDMLNLVIIGTDATSRLNLLRHLPKTYKYLTEELGALDFRGFNKVGDNTDPNLLAGLMGWSMEEFKEQKICHPKGNSKYDDCPLIWKDFSNKGYVTAYAEDAPWMGLFHYNQIGYVKEPTDYYNRPYYRTSEDHISHNAGLGGLNGKICQGRKFGIEVIRDWNLDFLAANKDVPVFSFTWSAALTHDYLTMASLADEPHLEHLKTLKNEGHLNNTVLVFISDHGQRWGSIRSTYVGMLEERLPFLYLVFPPWFREKYPLPWFNMVANTRRLATFFDLHSTMKAIIDQDYTKESLSDYRMGTGQSLFVKIPLNRTCKSAGIPQHYCSCEETEELDPKTLEVHKAANFVIEDINNGLKNFPLCAQLKLKEITGARFGKPNNSTIPKDGNGIVHRYQVTFITTPGEALMEATVRKDNKELKMSSEASRINKYGDQSHCINDFIYRKYCYCNDLLTPIEKQQQLLNTMAHKNKTLISNKI</sequence>
<feature type="non-terminal residue" evidence="1">
    <location>
        <position position="1"/>
    </location>
</feature>
<dbReference type="SUPFAM" id="SSF53649">
    <property type="entry name" value="Alkaline phosphatase-like"/>
    <property type="match status" value="1"/>
</dbReference>
<dbReference type="InterPro" id="IPR004245">
    <property type="entry name" value="DUF229"/>
</dbReference>
<evidence type="ECO:0000313" key="1">
    <source>
        <dbReference type="EMBL" id="CAL4100522.1"/>
    </source>
</evidence>
<proteinExistence type="predicted"/>
<dbReference type="GO" id="GO:0005615">
    <property type="term" value="C:extracellular space"/>
    <property type="evidence" value="ECO:0007669"/>
    <property type="project" value="TreeGrafter"/>
</dbReference>